<dbReference type="PANTHER" id="PTHR32481">
    <property type="entry name" value="AMINOPEPTIDASE"/>
    <property type="match status" value="1"/>
</dbReference>
<keyword evidence="3" id="KW-0645">Protease</keyword>
<keyword evidence="5" id="KW-0378">Hydrolase</keyword>
<comment type="similarity">
    <text evidence="1">Belongs to the peptidase M42 family.</text>
</comment>
<dbReference type="SUPFAM" id="SSF53187">
    <property type="entry name" value="Zn-dependent exopeptidases"/>
    <property type="match status" value="1"/>
</dbReference>
<accession>A0A382U601</accession>
<dbReference type="EMBL" id="UINC01141563">
    <property type="protein sequence ID" value="SVD29377.1"/>
    <property type="molecule type" value="Genomic_DNA"/>
</dbReference>
<dbReference type="InterPro" id="IPR023367">
    <property type="entry name" value="Peptidase_M42_dom2"/>
</dbReference>
<evidence type="ECO:0000256" key="3">
    <source>
        <dbReference type="ARBA" id="ARBA00022670"/>
    </source>
</evidence>
<dbReference type="GO" id="GO:0006508">
    <property type="term" value="P:proteolysis"/>
    <property type="evidence" value="ECO:0007669"/>
    <property type="project" value="UniProtKB-KW"/>
</dbReference>
<dbReference type="PANTHER" id="PTHR32481:SF0">
    <property type="entry name" value="AMINOPEPTIDASE YPDE-RELATED"/>
    <property type="match status" value="1"/>
</dbReference>
<sequence length="203" mass="21929">MNPVIDSDRLLHNLEKLLLAHAPSGSEQEVDRLFLEFTEGVGNARWQDAAGSIVIHIQGTSSASPIAVTAHKDEIAMIVKRVEGGGRLRVRPVGGLHPWAIGEGPVEILTGSSLVPGVLSIGSKHVSQESPAGTLKEGKALIWESMWVETKLDEDTLRERGDRIGRKVVLSRSRKPSWRLGDDFLCGFNLDCRGGVAVLVEAA</sequence>
<reference evidence="6" key="1">
    <citation type="submission" date="2018-05" db="EMBL/GenBank/DDBJ databases">
        <authorList>
            <person name="Lanie J.A."/>
            <person name="Ng W.-L."/>
            <person name="Kazmierczak K.M."/>
            <person name="Andrzejewski T.M."/>
            <person name="Davidsen T.M."/>
            <person name="Wayne K.J."/>
            <person name="Tettelin H."/>
            <person name="Glass J.I."/>
            <person name="Rusch D."/>
            <person name="Podicherti R."/>
            <person name="Tsui H.-C.T."/>
            <person name="Winkler M.E."/>
        </authorList>
    </citation>
    <scope>NUCLEOTIDE SEQUENCE</scope>
</reference>
<dbReference type="GO" id="GO:0046872">
    <property type="term" value="F:metal ion binding"/>
    <property type="evidence" value="ECO:0007669"/>
    <property type="project" value="UniProtKB-KW"/>
</dbReference>
<dbReference type="InterPro" id="IPR051464">
    <property type="entry name" value="Peptidase_M42_aminopept"/>
</dbReference>
<dbReference type="InterPro" id="IPR008007">
    <property type="entry name" value="Peptidase_M42"/>
</dbReference>
<evidence type="ECO:0000256" key="5">
    <source>
        <dbReference type="ARBA" id="ARBA00022801"/>
    </source>
</evidence>
<evidence type="ECO:0000256" key="4">
    <source>
        <dbReference type="ARBA" id="ARBA00022723"/>
    </source>
</evidence>
<dbReference type="Gene3D" id="2.40.30.40">
    <property type="entry name" value="Peptidase M42, domain 2"/>
    <property type="match status" value="1"/>
</dbReference>
<organism evidence="6">
    <name type="scientific">marine metagenome</name>
    <dbReference type="NCBI Taxonomy" id="408172"/>
    <lineage>
        <taxon>unclassified sequences</taxon>
        <taxon>metagenomes</taxon>
        <taxon>ecological metagenomes</taxon>
    </lineage>
</organism>
<evidence type="ECO:0000256" key="1">
    <source>
        <dbReference type="ARBA" id="ARBA00006272"/>
    </source>
</evidence>
<dbReference type="Gene3D" id="3.40.630.10">
    <property type="entry name" value="Zn peptidases"/>
    <property type="match status" value="1"/>
</dbReference>
<proteinExistence type="inferred from homology"/>
<dbReference type="SUPFAM" id="SSF101821">
    <property type="entry name" value="Aminopeptidase/glucanase lid domain"/>
    <property type="match status" value="1"/>
</dbReference>
<dbReference type="Pfam" id="PF05343">
    <property type="entry name" value="Peptidase_M42"/>
    <property type="match status" value="1"/>
</dbReference>
<evidence type="ECO:0000313" key="6">
    <source>
        <dbReference type="EMBL" id="SVD29377.1"/>
    </source>
</evidence>
<protein>
    <submittedName>
        <fullName evidence="6">Uncharacterized protein</fullName>
    </submittedName>
</protein>
<evidence type="ECO:0000256" key="2">
    <source>
        <dbReference type="ARBA" id="ARBA00022438"/>
    </source>
</evidence>
<name>A0A382U601_9ZZZZ</name>
<keyword evidence="2" id="KW-0031">Aminopeptidase</keyword>
<keyword evidence="4" id="KW-0479">Metal-binding</keyword>
<gene>
    <name evidence="6" type="ORF">METZ01_LOCUS382231</name>
</gene>
<feature type="non-terminal residue" evidence="6">
    <location>
        <position position="203"/>
    </location>
</feature>
<dbReference type="GO" id="GO:0004177">
    <property type="term" value="F:aminopeptidase activity"/>
    <property type="evidence" value="ECO:0007669"/>
    <property type="project" value="UniProtKB-KW"/>
</dbReference>
<dbReference type="AlphaFoldDB" id="A0A382U601"/>